<evidence type="ECO:0000313" key="2">
    <source>
        <dbReference type="Proteomes" id="UP000789901"/>
    </source>
</evidence>
<name>A0ABN7XHI8_GIGMA</name>
<dbReference type="Proteomes" id="UP000789901">
    <property type="component" value="Unassembled WGS sequence"/>
</dbReference>
<reference evidence="1 2" key="1">
    <citation type="submission" date="2021-06" db="EMBL/GenBank/DDBJ databases">
        <authorList>
            <person name="Kallberg Y."/>
            <person name="Tangrot J."/>
            <person name="Rosling A."/>
        </authorList>
    </citation>
    <scope>NUCLEOTIDE SEQUENCE [LARGE SCALE GENOMIC DNA]</scope>
    <source>
        <strain evidence="1 2">120-4 pot B 10/14</strain>
    </source>
</reference>
<dbReference type="EMBL" id="CAJVQB010141329">
    <property type="protein sequence ID" value="CAG8854689.1"/>
    <property type="molecule type" value="Genomic_DNA"/>
</dbReference>
<sequence length="178" mass="20152">MSGHNVEGDYVESLNDDYSDFESVNSENSEVSNSDFTDFSFLLSQQHLLVHSETLRVFISLSLAHYIISWYRANSIYSLILNNMVRLICTENGLDLSASSFSLVVFSDNSLVDLNFQTVVEAYSYNPSHEDFSLKTFLEQEIIFLDLSSGPDHSPDIPEEPGYREWIASSDLNLSPIE</sequence>
<protein>
    <submittedName>
        <fullName evidence="1">22214_t:CDS:1</fullName>
    </submittedName>
</protein>
<comment type="caution">
    <text evidence="1">The sequence shown here is derived from an EMBL/GenBank/DDBJ whole genome shotgun (WGS) entry which is preliminary data.</text>
</comment>
<feature type="non-terminal residue" evidence="1">
    <location>
        <position position="178"/>
    </location>
</feature>
<evidence type="ECO:0000313" key="1">
    <source>
        <dbReference type="EMBL" id="CAG8854689.1"/>
    </source>
</evidence>
<accession>A0ABN7XHI8</accession>
<keyword evidence="2" id="KW-1185">Reference proteome</keyword>
<organism evidence="1 2">
    <name type="scientific">Gigaspora margarita</name>
    <dbReference type="NCBI Taxonomy" id="4874"/>
    <lineage>
        <taxon>Eukaryota</taxon>
        <taxon>Fungi</taxon>
        <taxon>Fungi incertae sedis</taxon>
        <taxon>Mucoromycota</taxon>
        <taxon>Glomeromycotina</taxon>
        <taxon>Glomeromycetes</taxon>
        <taxon>Diversisporales</taxon>
        <taxon>Gigasporaceae</taxon>
        <taxon>Gigaspora</taxon>
    </lineage>
</organism>
<gene>
    <name evidence="1" type="ORF">GMARGA_LOCUS43510</name>
</gene>
<proteinExistence type="predicted"/>